<dbReference type="Pfam" id="PF01546">
    <property type="entry name" value="Peptidase_M20"/>
    <property type="match status" value="1"/>
</dbReference>
<proteinExistence type="inferred from homology"/>
<keyword evidence="4" id="KW-0479">Metal-binding</keyword>
<evidence type="ECO:0000256" key="3">
    <source>
        <dbReference type="ARBA" id="ARBA00006247"/>
    </source>
</evidence>
<reference evidence="9 10" key="1">
    <citation type="submission" date="2021-01" db="EMBL/GenBank/DDBJ databases">
        <title>Genome public.</title>
        <authorList>
            <person name="Liu C."/>
            <person name="Sun Q."/>
        </authorList>
    </citation>
    <scope>NUCLEOTIDE SEQUENCE [LARGE SCALE GENOMIC DNA]</scope>
    <source>
        <strain evidence="9 10">YIM B02564</strain>
    </source>
</reference>
<organism evidence="9 10">
    <name type="scientific">Neobacillus paridis</name>
    <dbReference type="NCBI Taxonomy" id="2803862"/>
    <lineage>
        <taxon>Bacteria</taxon>
        <taxon>Bacillati</taxon>
        <taxon>Bacillota</taxon>
        <taxon>Bacilli</taxon>
        <taxon>Bacillales</taxon>
        <taxon>Bacillaceae</taxon>
        <taxon>Neobacillus</taxon>
    </lineage>
</organism>
<keyword evidence="5" id="KW-0378">Hydrolase</keyword>
<dbReference type="InterPro" id="IPR011650">
    <property type="entry name" value="Peptidase_M20_dimer"/>
</dbReference>
<feature type="domain" description="Peptidase M20 dimerisation" evidence="8">
    <location>
        <begin position="182"/>
        <end position="290"/>
    </location>
</feature>
<keyword evidence="7" id="KW-0170">Cobalt</keyword>
<comment type="caution">
    <text evidence="9">The sequence shown here is derived from an EMBL/GenBank/DDBJ whole genome shotgun (WGS) entry which is preliminary data.</text>
</comment>
<keyword evidence="6" id="KW-0862">Zinc</keyword>
<evidence type="ECO:0000256" key="1">
    <source>
        <dbReference type="ARBA" id="ARBA00001941"/>
    </source>
</evidence>
<sequence length="392" mass="43082">MTTQLADVQTYFDSEELIQIVSGLIRQKSENPLETEEEAARFVYNLLVREGIEAELSWAAPGRPNVIARIKGSNPTGPTLLYNGHLDVVPAGEGWSMDPFAAIIQDGKLYGRGAADMKSGVAAMIYAAMMLKRMGNPFSGELILFFNVDEERVNIGMKQFLKEDISADYAIISEPTELDICIAHKGVGRYRLVTQGVPGHAAAVKEPDNAICKMAKLISSLEQTGREVKKRVHPLLGPGSLTVTQIKGGTAANIVPGYCEIEIDRRVIPGDTRESVLEELNEVIGKTAKDNGFDYELIDYLFIPASYIPQDHSLVHGLLEVSRSIQEKDPEVKIFEATCEAPFLSVDKGIPTVICGPGSLKQAHITDEFVEIKQIVKASRIYIDLVMHLLKN</sequence>
<dbReference type="InterPro" id="IPR036264">
    <property type="entry name" value="Bact_exopeptidase_dim_dom"/>
</dbReference>
<accession>A0ABS1TTT8</accession>
<dbReference type="Pfam" id="PF07687">
    <property type="entry name" value="M20_dimer"/>
    <property type="match status" value="1"/>
</dbReference>
<dbReference type="PANTHER" id="PTHR43808">
    <property type="entry name" value="ACETYLORNITHINE DEACETYLASE"/>
    <property type="match status" value="1"/>
</dbReference>
<gene>
    <name evidence="9" type="ORF">JK635_21445</name>
</gene>
<evidence type="ECO:0000256" key="2">
    <source>
        <dbReference type="ARBA" id="ARBA00001947"/>
    </source>
</evidence>
<comment type="cofactor">
    <cofactor evidence="1">
        <name>Co(2+)</name>
        <dbReference type="ChEBI" id="CHEBI:48828"/>
    </cofactor>
</comment>
<comment type="cofactor">
    <cofactor evidence="2">
        <name>Zn(2+)</name>
        <dbReference type="ChEBI" id="CHEBI:29105"/>
    </cofactor>
</comment>
<dbReference type="NCBIfam" id="TIGR01910">
    <property type="entry name" value="DapE-ArgE"/>
    <property type="match status" value="1"/>
</dbReference>
<evidence type="ECO:0000313" key="9">
    <source>
        <dbReference type="EMBL" id="MBL4954727.1"/>
    </source>
</evidence>
<dbReference type="InterPro" id="IPR002933">
    <property type="entry name" value="Peptidase_M20"/>
</dbReference>
<dbReference type="EMBL" id="JAESWB010000362">
    <property type="protein sequence ID" value="MBL4954727.1"/>
    <property type="molecule type" value="Genomic_DNA"/>
</dbReference>
<dbReference type="RefSeq" id="WP_202655962.1">
    <property type="nucleotide sequence ID" value="NZ_JAESWB010000362.1"/>
</dbReference>
<dbReference type="Gene3D" id="3.30.70.360">
    <property type="match status" value="1"/>
</dbReference>
<dbReference type="SUPFAM" id="SSF53187">
    <property type="entry name" value="Zn-dependent exopeptidases"/>
    <property type="match status" value="1"/>
</dbReference>
<dbReference type="Gene3D" id="3.40.630.10">
    <property type="entry name" value="Zn peptidases"/>
    <property type="match status" value="2"/>
</dbReference>
<evidence type="ECO:0000256" key="4">
    <source>
        <dbReference type="ARBA" id="ARBA00022723"/>
    </source>
</evidence>
<evidence type="ECO:0000313" key="10">
    <source>
        <dbReference type="Proteomes" id="UP000623967"/>
    </source>
</evidence>
<dbReference type="SUPFAM" id="SSF55031">
    <property type="entry name" value="Bacterial exopeptidase dimerisation domain"/>
    <property type="match status" value="1"/>
</dbReference>
<dbReference type="InterPro" id="IPR010182">
    <property type="entry name" value="ArgE/DapE"/>
</dbReference>
<protein>
    <submittedName>
        <fullName evidence="9">M20 family metallopeptidase</fullName>
    </submittedName>
</protein>
<keyword evidence="10" id="KW-1185">Reference proteome</keyword>
<comment type="similarity">
    <text evidence="3">Belongs to the peptidase M20A family.</text>
</comment>
<evidence type="ECO:0000256" key="6">
    <source>
        <dbReference type="ARBA" id="ARBA00022833"/>
    </source>
</evidence>
<dbReference type="PANTHER" id="PTHR43808:SF32">
    <property type="entry name" value="ARGE_DAPE-RELATED DEACYLASE"/>
    <property type="match status" value="1"/>
</dbReference>
<dbReference type="CDD" id="cd08659">
    <property type="entry name" value="M20_ArgE_DapE-like"/>
    <property type="match status" value="1"/>
</dbReference>
<evidence type="ECO:0000256" key="7">
    <source>
        <dbReference type="ARBA" id="ARBA00023285"/>
    </source>
</evidence>
<evidence type="ECO:0000259" key="8">
    <source>
        <dbReference type="Pfam" id="PF07687"/>
    </source>
</evidence>
<dbReference type="InterPro" id="IPR050072">
    <property type="entry name" value="Peptidase_M20A"/>
</dbReference>
<evidence type="ECO:0000256" key="5">
    <source>
        <dbReference type="ARBA" id="ARBA00022801"/>
    </source>
</evidence>
<dbReference type="Proteomes" id="UP000623967">
    <property type="component" value="Unassembled WGS sequence"/>
</dbReference>
<name>A0ABS1TTT8_9BACI</name>